<proteinExistence type="predicted"/>
<keyword evidence="1" id="KW-0472">Membrane</keyword>
<feature type="transmembrane region" description="Helical" evidence="1">
    <location>
        <begin position="40"/>
        <end position="59"/>
    </location>
</feature>
<accession>A0A1J5T5G6</accession>
<organism evidence="2 3">
    <name type="scientific">Marine Group III euryarchaeote CG-Bathy1</name>
    <dbReference type="NCBI Taxonomy" id="1889001"/>
    <lineage>
        <taxon>Archaea</taxon>
        <taxon>Methanobacteriati</taxon>
        <taxon>Thermoplasmatota</taxon>
        <taxon>Thermoplasmata</taxon>
        <taxon>Candidatus Thermoprofundales</taxon>
    </lineage>
</organism>
<dbReference type="AlphaFoldDB" id="A0A1J5T5G6"/>
<evidence type="ECO:0000313" key="3">
    <source>
        <dbReference type="Proteomes" id="UP000183815"/>
    </source>
</evidence>
<feature type="transmembrane region" description="Helical" evidence="1">
    <location>
        <begin position="168"/>
        <end position="189"/>
    </location>
</feature>
<evidence type="ECO:0000256" key="1">
    <source>
        <dbReference type="SAM" id="Phobius"/>
    </source>
</evidence>
<feature type="transmembrane region" description="Helical" evidence="1">
    <location>
        <begin position="110"/>
        <end position="130"/>
    </location>
</feature>
<reference evidence="2 3" key="1">
    <citation type="submission" date="2016-08" db="EMBL/GenBank/DDBJ databases">
        <title>New Insights into Marine Group III Euryarchaeota, from dark to light.</title>
        <authorList>
            <person name="Haro-Moreno J.M."/>
            <person name="Rodriguez-Valera F."/>
            <person name="Lopez-Garcia P."/>
            <person name="Moreira D."/>
            <person name="Martin-Cuadrado A.B."/>
        </authorList>
    </citation>
    <scope>NUCLEOTIDE SEQUENCE [LARGE SCALE GENOMIC DNA]</scope>
    <source>
        <strain evidence="2">CG-Bathy1</strain>
    </source>
</reference>
<feature type="transmembrane region" description="Helical" evidence="1">
    <location>
        <begin position="136"/>
        <end position="156"/>
    </location>
</feature>
<keyword evidence="1" id="KW-1133">Transmembrane helix</keyword>
<gene>
    <name evidence="2" type="ORF">BEU04_05025</name>
</gene>
<comment type="caution">
    <text evidence="2">The sequence shown here is derived from an EMBL/GenBank/DDBJ whole genome shotgun (WGS) entry which is preliminary data.</text>
</comment>
<dbReference type="EMBL" id="MIYU01000015">
    <property type="protein sequence ID" value="OIR16095.1"/>
    <property type="molecule type" value="Genomic_DNA"/>
</dbReference>
<evidence type="ECO:0000313" key="2">
    <source>
        <dbReference type="EMBL" id="OIR16095.1"/>
    </source>
</evidence>
<protein>
    <submittedName>
        <fullName evidence="2">Uncharacterized protein</fullName>
    </submittedName>
</protein>
<dbReference type="Proteomes" id="UP000183815">
    <property type="component" value="Unassembled WGS sequence"/>
</dbReference>
<sequence>MNESSENQIGENVTTFESLAYFLLSVAFLMFYLGSVGLNLNLYIFVSVFLAAVCLKVAWERSARNKEKNLKNGPGYSERIIKWIMQKIGMTIYPSEWGVKINGKKWEIRYIGVKIYQILLLMGLVLTFQQDNLRPMLLFSMWGSMVYIVCRVLAGIPRPALRMIIRGVLGVLVATIVVIPTMAIMPYYVSAYAEIPESELETDWALVEHENIEMGMGLVQISFSFYFDQKSEEEGYMAFLTVISAKIPEEASEELVKTINDEMRKGIEEEEITLTENITNQSRKTDQGYNTTYDIYDGTADGNDIEQGGLSYPITEGTELRYIMETWRVEETNLLVIVTGLAVIKQNEASTGSDILDEALGINQPDMTNWEEVWNLGTEVVCYQG</sequence>
<name>A0A1J5T5G6_9ARCH</name>
<feature type="transmembrane region" description="Helical" evidence="1">
    <location>
        <begin position="12"/>
        <end position="34"/>
    </location>
</feature>
<keyword evidence="1" id="KW-0812">Transmembrane</keyword>